<dbReference type="PROSITE" id="PS51354">
    <property type="entry name" value="GLUTAREDOXIN_2"/>
    <property type="match status" value="1"/>
</dbReference>
<evidence type="ECO:0000256" key="1">
    <source>
        <dbReference type="ARBA" id="ARBA00022714"/>
    </source>
</evidence>
<evidence type="ECO:0000313" key="9">
    <source>
        <dbReference type="EMBL" id="KAJ8990626.1"/>
    </source>
</evidence>
<sequence>MFQRTLRAPAFRGALAALRPTSTSYTLLPRIGASLSQTRLLSDEVRHAIDRAVASAPVVLFMKGTPETPQCGFSRTSIQILGLQGVDPRKFTAFNVLEDEELRSGIKEYSDWPTIPQLYVDGEFVGGCDILINMHKDGSLAKLLSEKKVLVEEEGEEAGDAEPATQDVEGQKAEEVRATTEQSTGGRSKDAKGESS</sequence>
<evidence type="ECO:0000256" key="6">
    <source>
        <dbReference type="ARBA" id="ARBA00067618"/>
    </source>
</evidence>
<dbReference type="InterPro" id="IPR033658">
    <property type="entry name" value="GRX_PICOT-like"/>
</dbReference>
<dbReference type="GO" id="GO:0005759">
    <property type="term" value="C:mitochondrial matrix"/>
    <property type="evidence" value="ECO:0007669"/>
    <property type="project" value="TreeGrafter"/>
</dbReference>
<dbReference type="Proteomes" id="UP001161757">
    <property type="component" value="Unassembled WGS sequence"/>
</dbReference>
<dbReference type="GO" id="GO:0015036">
    <property type="term" value="F:disulfide oxidoreductase activity"/>
    <property type="evidence" value="ECO:0007669"/>
    <property type="project" value="UniProtKB-ARBA"/>
</dbReference>
<evidence type="ECO:0000259" key="8">
    <source>
        <dbReference type="Pfam" id="PF00462"/>
    </source>
</evidence>
<evidence type="ECO:0000313" key="10">
    <source>
        <dbReference type="Proteomes" id="UP001161757"/>
    </source>
</evidence>
<evidence type="ECO:0000256" key="7">
    <source>
        <dbReference type="SAM" id="MobiDB-lite"/>
    </source>
</evidence>
<feature type="domain" description="Glutaredoxin" evidence="8">
    <location>
        <begin position="58"/>
        <end position="125"/>
    </location>
</feature>
<dbReference type="GO" id="GO:0051537">
    <property type="term" value="F:2 iron, 2 sulfur cluster binding"/>
    <property type="evidence" value="ECO:0007669"/>
    <property type="project" value="UniProtKB-KW"/>
</dbReference>
<dbReference type="Gene3D" id="3.40.30.10">
    <property type="entry name" value="Glutaredoxin"/>
    <property type="match status" value="1"/>
</dbReference>
<dbReference type="Pfam" id="PF00462">
    <property type="entry name" value="Glutaredoxin"/>
    <property type="match status" value="1"/>
</dbReference>
<keyword evidence="5" id="KW-0676">Redox-active center</keyword>
<dbReference type="CDD" id="cd03028">
    <property type="entry name" value="GRX_PICOT_like"/>
    <property type="match status" value="1"/>
</dbReference>
<dbReference type="GO" id="GO:0046872">
    <property type="term" value="F:metal ion binding"/>
    <property type="evidence" value="ECO:0007669"/>
    <property type="project" value="UniProtKB-KW"/>
</dbReference>
<dbReference type="SUPFAM" id="SSF52833">
    <property type="entry name" value="Thioredoxin-like"/>
    <property type="match status" value="1"/>
</dbReference>
<dbReference type="FunFam" id="3.40.30.10:FF:000005">
    <property type="entry name" value="Glutaredoxin 5"/>
    <property type="match status" value="1"/>
</dbReference>
<dbReference type="NCBIfam" id="TIGR00365">
    <property type="entry name" value="Grx4 family monothiol glutaredoxin"/>
    <property type="match status" value="1"/>
</dbReference>
<dbReference type="InterPro" id="IPR036249">
    <property type="entry name" value="Thioredoxin-like_sf"/>
</dbReference>
<dbReference type="PANTHER" id="PTHR10293">
    <property type="entry name" value="GLUTAREDOXIN FAMILY MEMBER"/>
    <property type="match status" value="1"/>
</dbReference>
<evidence type="ECO:0000256" key="4">
    <source>
        <dbReference type="ARBA" id="ARBA00023014"/>
    </source>
</evidence>
<dbReference type="PANTHER" id="PTHR10293:SF16">
    <property type="entry name" value="GLUTAREDOXIN-RELATED PROTEIN 5, MITOCHONDRIAL"/>
    <property type="match status" value="1"/>
</dbReference>
<protein>
    <recommendedName>
        <fullName evidence="6">Monothiol glutaredoxin-5, mitochondrial</fullName>
    </recommendedName>
</protein>
<dbReference type="EMBL" id="JAJGCB010000010">
    <property type="protein sequence ID" value="KAJ8990626.1"/>
    <property type="molecule type" value="Genomic_DNA"/>
</dbReference>
<feature type="region of interest" description="Disordered" evidence="7">
    <location>
        <begin position="152"/>
        <end position="196"/>
    </location>
</feature>
<evidence type="ECO:0000256" key="2">
    <source>
        <dbReference type="ARBA" id="ARBA00022723"/>
    </source>
</evidence>
<keyword evidence="4" id="KW-0411">Iron-sulfur</keyword>
<keyword evidence="1" id="KW-0001">2Fe-2S</keyword>
<feature type="compositionally biased region" description="Basic and acidic residues" evidence="7">
    <location>
        <begin position="169"/>
        <end position="178"/>
    </location>
</feature>
<dbReference type="GO" id="GO:0044571">
    <property type="term" value="P:[2Fe-2S] cluster assembly"/>
    <property type="evidence" value="ECO:0007669"/>
    <property type="project" value="UniProtKB-ARBA"/>
</dbReference>
<evidence type="ECO:0000256" key="5">
    <source>
        <dbReference type="ARBA" id="ARBA00023284"/>
    </source>
</evidence>
<dbReference type="InterPro" id="IPR004480">
    <property type="entry name" value="Monothiol_GRX-rel"/>
</dbReference>
<dbReference type="AlphaFoldDB" id="A0AAN6EUL7"/>
<organism evidence="9 10">
    <name type="scientific">Exophiala dermatitidis</name>
    <name type="common">Black yeast-like fungus</name>
    <name type="synonym">Wangiella dermatitidis</name>
    <dbReference type="NCBI Taxonomy" id="5970"/>
    <lineage>
        <taxon>Eukaryota</taxon>
        <taxon>Fungi</taxon>
        <taxon>Dikarya</taxon>
        <taxon>Ascomycota</taxon>
        <taxon>Pezizomycotina</taxon>
        <taxon>Eurotiomycetes</taxon>
        <taxon>Chaetothyriomycetidae</taxon>
        <taxon>Chaetothyriales</taxon>
        <taxon>Herpotrichiellaceae</taxon>
        <taxon>Exophiala</taxon>
    </lineage>
</organism>
<feature type="compositionally biased region" description="Basic and acidic residues" evidence="7">
    <location>
        <begin position="187"/>
        <end position="196"/>
    </location>
</feature>
<gene>
    <name evidence="9" type="primary">GRX5</name>
    <name evidence="9" type="ORF">HRR80_005402</name>
</gene>
<proteinExistence type="predicted"/>
<keyword evidence="3" id="KW-0408">Iron</keyword>
<reference evidence="9" key="1">
    <citation type="submission" date="2023-01" db="EMBL/GenBank/DDBJ databases">
        <title>Exophiala dermititidis isolated from Cystic Fibrosis Patient.</title>
        <authorList>
            <person name="Kurbessoian T."/>
            <person name="Crocker A."/>
            <person name="Murante D."/>
            <person name="Hogan D.A."/>
            <person name="Stajich J.E."/>
        </authorList>
    </citation>
    <scope>NUCLEOTIDE SEQUENCE</scope>
    <source>
        <strain evidence="9">Ex8</strain>
    </source>
</reference>
<accession>A0AAN6EUL7</accession>
<name>A0AAN6EUL7_EXODE</name>
<evidence type="ECO:0000256" key="3">
    <source>
        <dbReference type="ARBA" id="ARBA00023004"/>
    </source>
</evidence>
<comment type="caution">
    <text evidence="9">The sequence shown here is derived from an EMBL/GenBank/DDBJ whole genome shotgun (WGS) entry which is preliminary data.</text>
</comment>
<dbReference type="InterPro" id="IPR002109">
    <property type="entry name" value="Glutaredoxin"/>
</dbReference>
<keyword evidence="2" id="KW-0479">Metal-binding</keyword>